<sequence>MACNENVIKNMANEITRNCQSHNVVVDPEFVIYLIELLLLNPKYGKLFAKTINRNNLQYFVEECVGLLTCGETSMNTLKMQFIIQTNYDKLQNLVEKHLASIDKCLKPLVDEILDEDPDPNAADDAEFKKLFRKISIYIILSSGLGNPGVIMTLKEGMAALESVFSMDDLKIFVALPRNEKVVQLQELMEITSGVRLFNRDCKKGGEGIPDLPFNLVDAGKACVSSLSNSLITVMQRVNTLTTAISDTVTIQEETGNIIIDVSSNTDLTLEDYIQIFEQLAFNRQYEVFIRRLLSDVNTMVARGTKCVERVKIALEELHSTVKYKAAVPVVAVFPLFSKLWQIWRAMQNIMFLVSTVNRIMSILAGIQEQMKIPQNIVEKMLAGKTIVSDQERMNSKLNIDEQCSLTTLKNYVSSEYVVDCVCEQHIKYLGFCALCLSVGALIPSNPKVGLIKAKGRRFGFCSPKMAARFSRDPQRYINEVLHYARNNPHVINLLDILEDVYKVKDVNHLVTKVEPKIKVFDKDIQTEAHPIDEYKEKNYSWNLWKWKRRACQWATIVNCKTRSTQTNYSHLRSEIHCQTVEPRDKCLQTKKDTGINTTTNNFFIWGLRGQLGYGQHYMDLNVKHSPRKLEATTITTCKWPCLEPDTSETKSTDNEIQELHENEYKIHLTESY</sequence>
<protein>
    <submittedName>
        <fullName evidence="1">Uncharacterized protein</fullName>
    </submittedName>
</protein>
<name>A0ACC1CGI4_9NEOP</name>
<evidence type="ECO:0000313" key="1">
    <source>
        <dbReference type="EMBL" id="KAJ0170687.1"/>
    </source>
</evidence>
<gene>
    <name evidence="1" type="ORF">K1T71_013459</name>
</gene>
<dbReference type="EMBL" id="CM034412">
    <property type="protein sequence ID" value="KAJ0170687.1"/>
    <property type="molecule type" value="Genomic_DNA"/>
</dbReference>
<organism evidence="1 2">
    <name type="scientific">Dendrolimus kikuchii</name>
    <dbReference type="NCBI Taxonomy" id="765133"/>
    <lineage>
        <taxon>Eukaryota</taxon>
        <taxon>Metazoa</taxon>
        <taxon>Ecdysozoa</taxon>
        <taxon>Arthropoda</taxon>
        <taxon>Hexapoda</taxon>
        <taxon>Insecta</taxon>
        <taxon>Pterygota</taxon>
        <taxon>Neoptera</taxon>
        <taxon>Endopterygota</taxon>
        <taxon>Lepidoptera</taxon>
        <taxon>Glossata</taxon>
        <taxon>Ditrysia</taxon>
        <taxon>Bombycoidea</taxon>
        <taxon>Lasiocampidae</taxon>
        <taxon>Dendrolimus</taxon>
    </lineage>
</organism>
<comment type="caution">
    <text evidence="1">The sequence shown here is derived from an EMBL/GenBank/DDBJ whole genome shotgun (WGS) entry which is preliminary data.</text>
</comment>
<evidence type="ECO:0000313" key="2">
    <source>
        <dbReference type="Proteomes" id="UP000824533"/>
    </source>
</evidence>
<dbReference type="Proteomes" id="UP000824533">
    <property type="component" value="Linkage Group LG26"/>
</dbReference>
<accession>A0ACC1CGI4</accession>
<keyword evidence="2" id="KW-1185">Reference proteome</keyword>
<reference evidence="1 2" key="1">
    <citation type="journal article" date="2021" name="Front. Genet.">
        <title>Chromosome-Level Genome Assembly Reveals Significant Gene Expansion in the Toll and IMD Signaling Pathways of Dendrolimus kikuchii.</title>
        <authorList>
            <person name="Zhou J."/>
            <person name="Wu P."/>
            <person name="Xiong Z."/>
            <person name="Liu N."/>
            <person name="Zhao N."/>
            <person name="Ji M."/>
            <person name="Qiu Y."/>
            <person name="Yang B."/>
        </authorList>
    </citation>
    <scope>NUCLEOTIDE SEQUENCE [LARGE SCALE GENOMIC DNA]</scope>
    <source>
        <strain evidence="1">Ann1</strain>
    </source>
</reference>
<proteinExistence type="predicted"/>